<proteinExistence type="inferred from homology"/>
<reference evidence="6" key="1">
    <citation type="journal article" date="2019" name="Int. J. Syst. Evol. Microbiol.">
        <title>The Global Catalogue of Microorganisms (GCM) 10K type strain sequencing project: providing services to taxonomists for standard genome sequencing and annotation.</title>
        <authorList>
            <consortium name="The Broad Institute Genomics Platform"/>
            <consortium name="The Broad Institute Genome Sequencing Center for Infectious Disease"/>
            <person name="Wu L."/>
            <person name="Ma J."/>
        </authorList>
    </citation>
    <scope>NUCLEOTIDE SEQUENCE [LARGE SCALE GENOMIC DNA]</scope>
    <source>
        <strain evidence="6">JCM 16898</strain>
    </source>
</reference>
<accession>A0ABP6UY34</accession>
<dbReference type="InterPro" id="IPR010497">
    <property type="entry name" value="Epoxide_hydro_N"/>
</dbReference>
<feature type="domain" description="Epoxide hydrolase N-terminal" evidence="4">
    <location>
        <begin position="7"/>
        <end position="110"/>
    </location>
</feature>
<dbReference type="PIRSF" id="PIRSF001112">
    <property type="entry name" value="Epoxide_hydrolase"/>
    <property type="match status" value="1"/>
</dbReference>
<dbReference type="PANTHER" id="PTHR21661:SF35">
    <property type="entry name" value="EPOXIDE HYDROLASE"/>
    <property type="match status" value="1"/>
</dbReference>
<keyword evidence="6" id="KW-1185">Reference proteome</keyword>
<dbReference type="Proteomes" id="UP001500689">
    <property type="component" value="Unassembled WGS sequence"/>
</dbReference>
<keyword evidence="3 5" id="KW-0378">Hydrolase</keyword>
<dbReference type="Pfam" id="PF06441">
    <property type="entry name" value="EHN"/>
    <property type="match status" value="1"/>
</dbReference>
<dbReference type="RefSeq" id="WP_344854222.1">
    <property type="nucleotide sequence ID" value="NZ_BAAAZN010000001.1"/>
</dbReference>
<evidence type="ECO:0000256" key="2">
    <source>
        <dbReference type="ARBA" id="ARBA00022797"/>
    </source>
</evidence>
<comment type="similarity">
    <text evidence="1">Belongs to the peptidase S33 family.</text>
</comment>
<keyword evidence="2" id="KW-0058">Aromatic hydrocarbons catabolism</keyword>
<evidence type="ECO:0000313" key="5">
    <source>
        <dbReference type="EMBL" id="GAA3523053.1"/>
    </source>
</evidence>
<dbReference type="SUPFAM" id="SSF53474">
    <property type="entry name" value="alpha/beta-Hydrolases"/>
    <property type="match status" value="1"/>
</dbReference>
<evidence type="ECO:0000259" key="4">
    <source>
        <dbReference type="Pfam" id="PF06441"/>
    </source>
</evidence>
<dbReference type="InterPro" id="IPR000639">
    <property type="entry name" value="Epox_hydrolase-like"/>
</dbReference>
<comment type="caution">
    <text evidence="5">The sequence shown here is derived from an EMBL/GenBank/DDBJ whole genome shotgun (WGS) entry which is preliminary data.</text>
</comment>
<name>A0ABP6UY34_9PSEU</name>
<dbReference type="PRINTS" id="PR00412">
    <property type="entry name" value="EPOXHYDRLASE"/>
</dbReference>
<dbReference type="GO" id="GO:0016787">
    <property type="term" value="F:hydrolase activity"/>
    <property type="evidence" value="ECO:0007669"/>
    <property type="project" value="UniProtKB-KW"/>
</dbReference>
<sequence>MRTTEPEPFHVEVPQAELDDLHRRIDATRWPADFGNEDWSYGVEKSWLRDVVHHWRHEFDWRAQESSINAFPQYRVEIDGVPIHFLHVKATRPGAKVLLLSHGWPWTFWDWKDVIGPLTDPARYGGDPADAFDVVVPSLPGSGFSTPLATTGLGARRIAELWHALMTDALGYERYGAAGGDWGSIITGEIGHGFGDSLHGVWLTLPYVPGVDLRVLTAEDFGPDEQWMWERMAEAKPLIQSHRTVHQVEPQTLAYALADSPVGTAAWVLGRRRDWGDHDGDVFKLFDLDFLCTTAMIYWINGSIATSTRIYHEHFRGGVPPEPRHTRTRAIDAPTGFGVFPKELLLLPRRLAERVTDLRRWTVLPRGGHFAPAEQPESVVHELREFFRPLT</sequence>
<dbReference type="EMBL" id="BAAAZN010000001">
    <property type="protein sequence ID" value="GAA3523053.1"/>
    <property type="molecule type" value="Genomic_DNA"/>
</dbReference>
<evidence type="ECO:0000313" key="6">
    <source>
        <dbReference type="Proteomes" id="UP001500689"/>
    </source>
</evidence>
<dbReference type="InterPro" id="IPR029058">
    <property type="entry name" value="AB_hydrolase_fold"/>
</dbReference>
<dbReference type="PANTHER" id="PTHR21661">
    <property type="entry name" value="EPOXIDE HYDROLASE 1-RELATED"/>
    <property type="match status" value="1"/>
</dbReference>
<evidence type="ECO:0000256" key="1">
    <source>
        <dbReference type="ARBA" id="ARBA00010088"/>
    </source>
</evidence>
<protein>
    <submittedName>
        <fullName evidence="5">Epoxide hydrolase</fullName>
    </submittedName>
</protein>
<dbReference type="InterPro" id="IPR016292">
    <property type="entry name" value="Epoxide_hydrolase"/>
</dbReference>
<organism evidence="5 6">
    <name type="scientific">Amycolatopsis ultiminotia</name>
    <dbReference type="NCBI Taxonomy" id="543629"/>
    <lineage>
        <taxon>Bacteria</taxon>
        <taxon>Bacillati</taxon>
        <taxon>Actinomycetota</taxon>
        <taxon>Actinomycetes</taxon>
        <taxon>Pseudonocardiales</taxon>
        <taxon>Pseudonocardiaceae</taxon>
        <taxon>Amycolatopsis</taxon>
    </lineage>
</organism>
<gene>
    <name evidence="5" type="ORF">GCM10022222_01240</name>
</gene>
<evidence type="ECO:0000256" key="3">
    <source>
        <dbReference type="ARBA" id="ARBA00022801"/>
    </source>
</evidence>
<dbReference type="Gene3D" id="3.40.50.1820">
    <property type="entry name" value="alpha/beta hydrolase"/>
    <property type="match status" value="1"/>
</dbReference>